<dbReference type="AlphaFoldDB" id="A0A6M3JDL1"/>
<evidence type="ECO:0000256" key="1">
    <source>
        <dbReference type="SAM" id="Phobius"/>
    </source>
</evidence>
<dbReference type="EMBL" id="MT141589">
    <property type="protein sequence ID" value="QJA68134.1"/>
    <property type="molecule type" value="Genomic_DNA"/>
</dbReference>
<keyword evidence="1" id="KW-0812">Transmembrane</keyword>
<gene>
    <name evidence="2" type="ORF">MM415A08192_0009</name>
</gene>
<name>A0A6M3JDL1_9ZZZZ</name>
<keyword evidence="1" id="KW-0472">Membrane</keyword>
<sequence>MVLRFAMALGVLTAVIVALTFLSDGNMRAFWWTLLVIAICTVVSWVTPED</sequence>
<organism evidence="2">
    <name type="scientific">viral metagenome</name>
    <dbReference type="NCBI Taxonomy" id="1070528"/>
    <lineage>
        <taxon>unclassified sequences</taxon>
        <taxon>metagenomes</taxon>
        <taxon>organismal metagenomes</taxon>
    </lineage>
</organism>
<feature type="transmembrane region" description="Helical" evidence="1">
    <location>
        <begin position="6"/>
        <end position="22"/>
    </location>
</feature>
<proteinExistence type="predicted"/>
<keyword evidence="1" id="KW-1133">Transmembrane helix</keyword>
<evidence type="ECO:0000313" key="2">
    <source>
        <dbReference type="EMBL" id="QJA68134.1"/>
    </source>
</evidence>
<accession>A0A6M3JDL1</accession>
<protein>
    <submittedName>
        <fullName evidence="2">Uncharacterized protein</fullName>
    </submittedName>
</protein>
<feature type="transmembrane region" description="Helical" evidence="1">
    <location>
        <begin position="29"/>
        <end position="47"/>
    </location>
</feature>
<reference evidence="2" key="1">
    <citation type="submission" date="2020-03" db="EMBL/GenBank/DDBJ databases">
        <title>The deep terrestrial virosphere.</title>
        <authorList>
            <person name="Holmfeldt K."/>
            <person name="Nilsson E."/>
            <person name="Simone D."/>
            <person name="Lopez-Fernandez M."/>
            <person name="Wu X."/>
            <person name="de Brujin I."/>
            <person name="Lundin D."/>
            <person name="Andersson A."/>
            <person name="Bertilsson S."/>
            <person name="Dopson M."/>
        </authorList>
    </citation>
    <scope>NUCLEOTIDE SEQUENCE</scope>
    <source>
        <strain evidence="2">MM415A08192</strain>
    </source>
</reference>